<sequence>MSLPLRCALRSSPTVAHIWHKTVLSVSGSHASQFLNGLLSTSVHDPPRGPFFSAFLHPQGRVIHDIFVYTSVDAAGRPGYLIEYDASAGTPDSDSLLAMLKRHVLRSKVKLRDVTSEYDVWAVYGSENESAWEQPRRWKWAASHVVEPEWSEEEWPWGTEHGVIRDRRAPGMGKRVLVRKGDKRMHIPTMLFEVQWLSEVYIAQEASTYDLGSSLSYLLHRLQHGVPEGSNDIPPQQAFPMDSNLDIMGGLDFRKGCYVGQELTVRTYHTGVVRKRILPVVVPSEVNLSRYAPTLPHSLDIHARVLRELGDDRPIPRPRGTGKLLSNVQGMGLALLRTEHVAAVENGTAQLEVSDPKTGDVFQIEHWWPDWWPKQQK</sequence>
<evidence type="ECO:0000313" key="1">
    <source>
        <dbReference type="EMBL" id="KAG9219067.1"/>
    </source>
</evidence>
<organism evidence="1 2">
    <name type="scientific">Pleurotus cornucopiae</name>
    <name type="common">Cornucopia mushroom</name>
    <dbReference type="NCBI Taxonomy" id="5321"/>
    <lineage>
        <taxon>Eukaryota</taxon>
        <taxon>Fungi</taxon>
        <taxon>Dikarya</taxon>
        <taxon>Basidiomycota</taxon>
        <taxon>Agaricomycotina</taxon>
        <taxon>Agaricomycetes</taxon>
        <taxon>Agaricomycetidae</taxon>
        <taxon>Agaricales</taxon>
        <taxon>Pleurotineae</taxon>
        <taxon>Pleurotaceae</taxon>
        <taxon>Pleurotus</taxon>
    </lineage>
</organism>
<name>A0ACB7ILH9_PLECO</name>
<protein>
    <submittedName>
        <fullName evidence="1">Uncharacterized protein</fullName>
    </submittedName>
</protein>
<dbReference type="EMBL" id="WQMT02000009">
    <property type="protein sequence ID" value="KAG9219067.1"/>
    <property type="molecule type" value="Genomic_DNA"/>
</dbReference>
<reference evidence="1 2" key="1">
    <citation type="journal article" date="2021" name="Appl. Environ. Microbiol.">
        <title>Genetic linkage and physical mapping for an oyster mushroom Pleurotus cornucopiae and QTL analysis for the trait cap color.</title>
        <authorList>
            <person name="Zhang Y."/>
            <person name="Gao W."/>
            <person name="Sonnenberg A."/>
            <person name="Chen Q."/>
            <person name="Zhang J."/>
            <person name="Huang C."/>
        </authorList>
    </citation>
    <scope>NUCLEOTIDE SEQUENCE [LARGE SCALE GENOMIC DNA]</scope>
    <source>
        <strain evidence="1">CCMSSC00406</strain>
    </source>
</reference>
<gene>
    <name evidence="1" type="ORF">CCMSSC00406_0001477</name>
</gene>
<evidence type="ECO:0000313" key="2">
    <source>
        <dbReference type="Proteomes" id="UP000824881"/>
    </source>
</evidence>
<dbReference type="Proteomes" id="UP000824881">
    <property type="component" value="Unassembled WGS sequence"/>
</dbReference>
<accession>A0ACB7ILH9</accession>
<proteinExistence type="predicted"/>
<comment type="caution">
    <text evidence="1">The sequence shown here is derived from an EMBL/GenBank/DDBJ whole genome shotgun (WGS) entry which is preliminary data.</text>
</comment>
<keyword evidence="2" id="KW-1185">Reference proteome</keyword>